<dbReference type="GO" id="GO:0051287">
    <property type="term" value="F:NAD binding"/>
    <property type="evidence" value="ECO:0007669"/>
    <property type="project" value="InterPro"/>
</dbReference>
<evidence type="ECO:0000313" key="8">
    <source>
        <dbReference type="Proteomes" id="UP000886889"/>
    </source>
</evidence>
<dbReference type="InterPro" id="IPR029752">
    <property type="entry name" value="D-isomer_DH_CS1"/>
</dbReference>
<name>A0A9D1NXQ0_9FIRM</name>
<dbReference type="Pfam" id="PF00389">
    <property type="entry name" value="2-Hacid_dh"/>
    <property type="match status" value="1"/>
</dbReference>
<dbReference type="PROSITE" id="PS00065">
    <property type="entry name" value="D_2_HYDROXYACID_DH_1"/>
    <property type="match status" value="1"/>
</dbReference>
<evidence type="ECO:0000259" key="5">
    <source>
        <dbReference type="Pfam" id="PF00389"/>
    </source>
</evidence>
<evidence type="ECO:0000313" key="7">
    <source>
        <dbReference type="EMBL" id="HIV22983.1"/>
    </source>
</evidence>
<feature type="domain" description="D-isomer specific 2-hydroxyacid dehydrogenase NAD-binding" evidence="6">
    <location>
        <begin position="111"/>
        <end position="283"/>
    </location>
</feature>
<dbReference type="InterPro" id="IPR036291">
    <property type="entry name" value="NAD(P)-bd_dom_sf"/>
</dbReference>
<feature type="domain" description="D-isomer specific 2-hydroxyacid dehydrogenase catalytic" evidence="5">
    <location>
        <begin position="21"/>
        <end position="310"/>
    </location>
</feature>
<evidence type="ECO:0000256" key="3">
    <source>
        <dbReference type="ARBA" id="ARBA00023027"/>
    </source>
</evidence>
<dbReference type="InterPro" id="IPR006140">
    <property type="entry name" value="D-isomer_DH_NAD-bd"/>
</dbReference>
<proteinExistence type="inferred from homology"/>
<evidence type="ECO:0000256" key="4">
    <source>
        <dbReference type="RuleBase" id="RU003719"/>
    </source>
</evidence>
<keyword evidence="3" id="KW-0520">NAD</keyword>
<sequence length="313" mass="33536">MKIVLLEGLGVPEKVIEAQAKKLSDMGHTFMAYEKDTDPKVQEARCRDADVIMLANMPLAPSALAGAPELKFIDVAFTGVDHIPMEMARERGIAVSNASGYATRAVAELCMGFMVSLLRNVEQTGKRCREGGTKEGLIGNLLFGKTVGIVGAGAIGKQTAALCKAFGCRVLAFNRSRVADPSIDEQVTLEELLERSDIVSLHCPLTAQTRGMIGGKELARMKKTAFLINTARGGVVDTPALAAALEQGKIAGAACDVFDMEPPLPADYPLLHTPHTIVTPHIAFASAESMEQRAQIVFDNLYAWLEGKQINAV</sequence>
<organism evidence="7 8">
    <name type="scientific">Candidatus Merdiplasma excrementigallinarum</name>
    <dbReference type="NCBI Taxonomy" id="2840864"/>
    <lineage>
        <taxon>Bacteria</taxon>
        <taxon>Bacillati</taxon>
        <taxon>Bacillota</taxon>
        <taxon>Clostridia</taxon>
        <taxon>Lachnospirales</taxon>
        <taxon>Lachnospiraceae</taxon>
        <taxon>Lachnospiraceae incertae sedis</taxon>
        <taxon>Candidatus Merdiplasma</taxon>
    </lineage>
</organism>
<dbReference type="FunFam" id="3.40.50.720:FF:000203">
    <property type="entry name" value="D-3-phosphoglycerate dehydrogenase (SerA)"/>
    <property type="match status" value="1"/>
</dbReference>
<evidence type="ECO:0000259" key="6">
    <source>
        <dbReference type="Pfam" id="PF02826"/>
    </source>
</evidence>
<dbReference type="InterPro" id="IPR006139">
    <property type="entry name" value="D-isomer_2_OHA_DH_cat_dom"/>
</dbReference>
<dbReference type="PROSITE" id="PS00671">
    <property type="entry name" value="D_2_HYDROXYACID_DH_3"/>
    <property type="match status" value="1"/>
</dbReference>
<comment type="caution">
    <text evidence="7">The sequence shown here is derived from an EMBL/GenBank/DDBJ whole genome shotgun (WGS) entry which is preliminary data.</text>
</comment>
<dbReference type="GO" id="GO:0016616">
    <property type="term" value="F:oxidoreductase activity, acting on the CH-OH group of donors, NAD or NADP as acceptor"/>
    <property type="evidence" value="ECO:0007669"/>
    <property type="project" value="InterPro"/>
</dbReference>
<dbReference type="EMBL" id="DVOS01000036">
    <property type="protein sequence ID" value="HIV22983.1"/>
    <property type="molecule type" value="Genomic_DNA"/>
</dbReference>
<accession>A0A9D1NXQ0</accession>
<dbReference type="Gene3D" id="3.40.50.720">
    <property type="entry name" value="NAD(P)-binding Rossmann-like Domain"/>
    <property type="match status" value="2"/>
</dbReference>
<dbReference type="SUPFAM" id="SSF52283">
    <property type="entry name" value="Formate/glycerate dehydrogenase catalytic domain-like"/>
    <property type="match status" value="1"/>
</dbReference>
<evidence type="ECO:0000256" key="2">
    <source>
        <dbReference type="ARBA" id="ARBA00023002"/>
    </source>
</evidence>
<evidence type="ECO:0000256" key="1">
    <source>
        <dbReference type="ARBA" id="ARBA00005854"/>
    </source>
</evidence>
<dbReference type="Pfam" id="PF02826">
    <property type="entry name" value="2-Hacid_dh_C"/>
    <property type="match status" value="1"/>
</dbReference>
<dbReference type="PROSITE" id="PS00670">
    <property type="entry name" value="D_2_HYDROXYACID_DH_2"/>
    <property type="match status" value="1"/>
</dbReference>
<dbReference type="Proteomes" id="UP000886889">
    <property type="component" value="Unassembled WGS sequence"/>
</dbReference>
<comment type="similarity">
    <text evidence="1 4">Belongs to the D-isomer specific 2-hydroxyacid dehydrogenase family.</text>
</comment>
<dbReference type="PANTHER" id="PTHR43761:SF1">
    <property type="entry name" value="D-ISOMER SPECIFIC 2-HYDROXYACID DEHYDROGENASE CATALYTIC DOMAIN-CONTAINING PROTEIN-RELATED"/>
    <property type="match status" value="1"/>
</dbReference>
<keyword evidence="2 4" id="KW-0560">Oxidoreductase</keyword>
<dbReference type="InterPro" id="IPR050418">
    <property type="entry name" value="D-iso_2-hydroxyacid_DH_PdxB"/>
</dbReference>
<gene>
    <name evidence="7" type="ORF">IAC80_03490</name>
</gene>
<dbReference type="AlphaFoldDB" id="A0A9D1NXQ0"/>
<dbReference type="SUPFAM" id="SSF51735">
    <property type="entry name" value="NAD(P)-binding Rossmann-fold domains"/>
    <property type="match status" value="1"/>
</dbReference>
<dbReference type="InterPro" id="IPR029753">
    <property type="entry name" value="D-isomer_DH_CS"/>
</dbReference>
<reference evidence="7" key="2">
    <citation type="journal article" date="2021" name="PeerJ">
        <title>Extensive microbial diversity within the chicken gut microbiome revealed by metagenomics and culture.</title>
        <authorList>
            <person name="Gilroy R."/>
            <person name="Ravi A."/>
            <person name="Getino M."/>
            <person name="Pursley I."/>
            <person name="Horton D.L."/>
            <person name="Alikhan N.F."/>
            <person name="Baker D."/>
            <person name="Gharbi K."/>
            <person name="Hall N."/>
            <person name="Watson M."/>
            <person name="Adriaenssens E.M."/>
            <person name="Foster-Nyarko E."/>
            <person name="Jarju S."/>
            <person name="Secka A."/>
            <person name="Antonio M."/>
            <person name="Oren A."/>
            <person name="Chaudhuri R.R."/>
            <person name="La Ragione R."/>
            <person name="Hildebrand F."/>
            <person name="Pallen M.J."/>
        </authorList>
    </citation>
    <scope>NUCLEOTIDE SEQUENCE</scope>
    <source>
        <strain evidence="7">ChiBcec6-7307</strain>
    </source>
</reference>
<protein>
    <submittedName>
        <fullName evidence="7">Hydroxyacid dehydrogenase</fullName>
    </submittedName>
</protein>
<dbReference type="PANTHER" id="PTHR43761">
    <property type="entry name" value="D-ISOMER SPECIFIC 2-HYDROXYACID DEHYDROGENASE FAMILY PROTEIN (AFU_ORTHOLOGUE AFUA_1G13630)"/>
    <property type="match status" value="1"/>
</dbReference>
<reference evidence="7" key="1">
    <citation type="submission" date="2020-10" db="EMBL/GenBank/DDBJ databases">
        <authorList>
            <person name="Gilroy R."/>
        </authorList>
    </citation>
    <scope>NUCLEOTIDE SEQUENCE</scope>
    <source>
        <strain evidence="7">ChiBcec6-7307</strain>
    </source>
</reference>